<name>A0AAV0K8K4_9ROSI</name>
<dbReference type="EMBL" id="CAMGYJ010000005">
    <property type="protein sequence ID" value="CAI0418351.1"/>
    <property type="molecule type" value="Genomic_DNA"/>
</dbReference>
<accession>A0AAV0K8K4</accession>
<proteinExistence type="predicted"/>
<evidence type="ECO:0000313" key="2">
    <source>
        <dbReference type="Proteomes" id="UP001154282"/>
    </source>
</evidence>
<gene>
    <name evidence="1" type="ORF">LITE_LOCUS17618</name>
</gene>
<keyword evidence="2" id="KW-1185">Reference proteome</keyword>
<sequence>MMTNSAKAKEYGPISSRPLGSPKFIYRYCRRVMLIANGVLKSLLKLLNIISGKKDTSYFLFSIWLTQETFDTKPNLIKAHFSNTRRTSM</sequence>
<dbReference type="Proteomes" id="UP001154282">
    <property type="component" value="Unassembled WGS sequence"/>
</dbReference>
<evidence type="ECO:0000313" key="1">
    <source>
        <dbReference type="EMBL" id="CAI0418351.1"/>
    </source>
</evidence>
<protein>
    <submittedName>
        <fullName evidence="1">Uncharacterized protein</fullName>
    </submittedName>
</protein>
<organism evidence="1 2">
    <name type="scientific">Linum tenue</name>
    <dbReference type="NCBI Taxonomy" id="586396"/>
    <lineage>
        <taxon>Eukaryota</taxon>
        <taxon>Viridiplantae</taxon>
        <taxon>Streptophyta</taxon>
        <taxon>Embryophyta</taxon>
        <taxon>Tracheophyta</taxon>
        <taxon>Spermatophyta</taxon>
        <taxon>Magnoliopsida</taxon>
        <taxon>eudicotyledons</taxon>
        <taxon>Gunneridae</taxon>
        <taxon>Pentapetalae</taxon>
        <taxon>rosids</taxon>
        <taxon>fabids</taxon>
        <taxon>Malpighiales</taxon>
        <taxon>Linaceae</taxon>
        <taxon>Linum</taxon>
    </lineage>
</organism>
<comment type="caution">
    <text evidence="1">The sequence shown here is derived from an EMBL/GenBank/DDBJ whole genome shotgun (WGS) entry which is preliminary data.</text>
</comment>
<reference evidence="1" key="1">
    <citation type="submission" date="2022-08" db="EMBL/GenBank/DDBJ databases">
        <authorList>
            <person name="Gutierrez-Valencia J."/>
        </authorList>
    </citation>
    <scope>NUCLEOTIDE SEQUENCE</scope>
</reference>
<dbReference type="AlphaFoldDB" id="A0AAV0K8K4"/>